<gene>
    <name evidence="1" type="ORF">P3T76_012416</name>
</gene>
<name>A0AAD9G4Z2_9STRA</name>
<comment type="caution">
    <text evidence="1">The sequence shown here is derived from an EMBL/GenBank/DDBJ whole genome shotgun (WGS) entry which is preliminary data.</text>
</comment>
<dbReference type="AlphaFoldDB" id="A0AAD9G4Z2"/>
<protein>
    <submittedName>
        <fullName evidence="1">Uncharacterized protein</fullName>
    </submittedName>
</protein>
<proteinExistence type="predicted"/>
<keyword evidence="2" id="KW-1185">Reference proteome</keyword>
<dbReference type="Proteomes" id="UP001259832">
    <property type="component" value="Unassembled WGS sequence"/>
</dbReference>
<sequence>MADGAPWTLASSLSTNTLISRGLRALDPRRVLMATDVADEDPWGGGRRRLSLSLGRLEPRVREEAADASLETA</sequence>
<accession>A0AAD9G4Z2</accession>
<evidence type="ECO:0000313" key="2">
    <source>
        <dbReference type="Proteomes" id="UP001259832"/>
    </source>
</evidence>
<evidence type="ECO:0000313" key="1">
    <source>
        <dbReference type="EMBL" id="KAK1931916.1"/>
    </source>
</evidence>
<organism evidence="1 2">
    <name type="scientific">Phytophthora citrophthora</name>
    <dbReference type="NCBI Taxonomy" id="4793"/>
    <lineage>
        <taxon>Eukaryota</taxon>
        <taxon>Sar</taxon>
        <taxon>Stramenopiles</taxon>
        <taxon>Oomycota</taxon>
        <taxon>Peronosporomycetes</taxon>
        <taxon>Peronosporales</taxon>
        <taxon>Peronosporaceae</taxon>
        <taxon>Phytophthora</taxon>
    </lineage>
</organism>
<dbReference type="EMBL" id="JASMQC010000031">
    <property type="protein sequence ID" value="KAK1931916.1"/>
    <property type="molecule type" value="Genomic_DNA"/>
</dbReference>
<reference evidence="1" key="1">
    <citation type="submission" date="2023-08" db="EMBL/GenBank/DDBJ databases">
        <title>Reference Genome Resource for the Citrus Pathogen Phytophthora citrophthora.</title>
        <authorList>
            <person name="Moller H."/>
            <person name="Coetzee B."/>
            <person name="Rose L.J."/>
            <person name="Van Niekerk J.M."/>
        </authorList>
    </citation>
    <scope>NUCLEOTIDE SEQUENCE</scope>
    <source>
        <strain evidence="1">STE-U-9442</strain>
    </source>
</reference>